<dbReference type="PANTHER" id="PTHR42770:SF7">
    <property type="entry name" value="MEMBRANE PROTEIN"/>
    <property type="match status" value="1"/>
</dbReference>
<evidence type="ECO:0000256" key="7">
    <source>
        <dbReference type="SAM" id="Phobius"/>
    </source>
</evidence>
<feature type="region of interest" description="Disordered" evidence="6">
    <location>
        <begin position="496"/>
        <end position="521"/>
    </location>
</feature>
<feature type="transmembrane region" description="Helical" evidence="7">
    <location>
        <begin position="336"/>
        <end position="356"/>
    </location>
</feature>
<feature type="transmembrane region" description="Helical" evidence="7">
    <location>
        <begin position="446"/>
        <end position="465"/>
    </location>
</feature>
<accession>A0ABS7QU23</accession>
<organism evidence="8 9">
    <name type="scientific">Streptantibioticus parmotrematis</name>
    <dbReference type="NCBI Taxonomy" id="2873249"/>
    <lineage>
        <taxon>Bacteria</taxon>
        <taxon>Bacillati</taxon>
        <taxon>Actinomycetota</taxon>
        <taxon>Actinomycetes</taxon>
        <taxon>Kitasatosporales</taxon>
        <taxon>Streptomycetaceae</taxon>
        <taxon>Streptantibioticus</taxon>
    </lineage>
</organism>
<feature type="transmembrane region" description="Helical" evidence="7">
    <location>
        <begin position="96"/>
        <end position="116"/>
    </location>
</feature>
<evidence type="ECO:0000256" key="1">
    <source>
        <dbReference type="ARBA" id="ARBA00004651"/>
    </source>
</evidence>
<dbReference type="Pfam" id="PF13520">
    <property type="entry name" value="AA_permease_2"/>
    <property type="match status" value="1"/>
</dbReference>
<keyword evidence="3 7" id="KW-0812">Transmembrane</keyword>
<name>A0ABS7QU23_9ACTN</name>
<dbReference type="InterPro" id="IPR050367">
    <property type="entry name" value="APC_superfamily"/>
</dbReference>
<proteinExistence type="predicted"/>
<protein>
    <submittedName>
        <fullName evidence="8">APC family permease</fullName>
    </submittedName>
</protein>
<dbReference type="EMBL" id="JAINVZ010000011">
    <property type="protein sequence ID" value="MBY8886703.1"/>
    <property type="molecule type" value="Genomic_DNA"/>
</dbReference>
<dbReference type="PANTHER" id="PTHR42770">
    <property type="entry name" value="AMINO ACID TRANSPORTER-RELATED"/>
    <property type="match status" value="1"/>
</dbReference>
<keyword evidence="2" id="KW-1003">Cell membrane</keyword>
<comment type="caution">
    <text evidence="8">The sequence shown here is derived from an EMBL/GenBank/DDBJ whole genome shotgun (WGS) entry which is preliminary data.</text>
</comment>
<evidence type="ECO:0000313" key="8">
    <source>
        <dbReference type="EMBL" id="MBY8886703.1"/>
    </source>
</evidence>
<keyword evidence="4 7" id="KW-1133">Transmembrane helix</keyword>
<feature type="transmembrane region" description="Helical" evidence="7">
    <location>
        <begin position="471"/>
        <end position="490"/>
    </location>
</feature>
<feature type="transmembrane region" description="Helical" evidence="7">
    <location>
        <begin position="137"/>
        <end position="162"/>
    </location>
</feature>
<evidence type="ECO:0000256" key="6">
    <source>
        <dbReference type="SAM" id="MobiDB-lite"/>
    </source>
</evidence>
<dbReference type="PIRSF" id="PIRSF006060">
    <property type="entry name" value="AA_transporter"/>
    <property type="match status" value="1"/>
</dbReference>
<dbReference type="InterPro" id="IPR002293">
    <property type="entry name" value="AA/rel_permease1"/>
</dbReference>
<feature type="transmembrane region" description="Helical" evidence="7">
    <location>
        <begin position="174"/>
        <end position="192"/>
    </location>
</feature>
<gene>
    <name evidence="8" type="ORF">K7472_17785</name>
</gene>
<dbReference type="Gene3D" id="1.20.1740.10">
    <property type="entry name" value="Amino acid/polyamine transporter I"/>
    <property type="match status" value="1"/>
</dbReference>
<feature type="region of interest" description="Disordered" evidence="6">
    <location>
        <begin position="32"/>
        <end position="54"/>
    </location>
</feature>
<feature type="transmembrane region" description="Helical" evidence="7">
    <location>
        <begin position="286"/>
        <end position="308"/>
    </location>
</feature>
<sequence>MTHEGRPVGAALTRRRWFGRWRGWARTKNMADATRAGGPADDSGTAPRRPDGDEGLERAALGPLNVLAIAVAAISPTTSVFLVYGSGLGTAGTGVVWAFVIGAVIALCMALCYAEAGGRFPSAGGCYAIVRGALGPVAGGVTAVLFLLLGLVSTASILVASATYLSSLVPGGLPTGWVALGMMALVTALSIGRVSPASWVAAVMLALELAVILVFTGFAFAHAAPGAHPFGQPRAAREAGALPHAVGLGALLTAVVPALFAFNGYDWPLYFVEESRGSRRAGPRAVVVAAVVAVVVELLAVVAATSAVGDLGRTASDASPLSLVARQVMGADGAKALIAGVVVAMFDTGLAANLGYARVCYATARDGMLPGPLNGFFGRTSARSRVPVRAFAFLFLGNGLLCVCSSLNDLVTFTGVMIVVVYLLVAVSALVGRVRGRGLRGVFRMPWWPLPPLVAVVGVALALSRQDGRDLAVALGVAALALAAYAVAAARGRLPGRPAPEPAPRPGPEAAPEPAPGGGDV</sequence>
<comment type="subcellular location">
    <subcellularLocation>
        <location evidence="1">Cell membrane</location>
        <topology evidence="1">Multi-pass membrane protein</topology>
    </subcellularLocation>
</comment>
<feature type="transmembrane region" description="Helical" evidence="7">
    <location>
        <begin position="414"/>
        <end position="434"/>
    </location>
</feature>
<evidence type="ECO:0000313" key="9">
    <source>
        <dbReference type="Proteomes" id="UP001198565"/>
    </source>
</evidence>
<feature type="transmembrane region" description="Helical" evidence="7">
    <location>
        <begin position="241"/>
        <end position="265"/>
    </location>
</feature>
<evidence type="ECO:0000256" key="3">
    <source>
        <dbReference type="ARBA" id="ARBA00022692"/>
    </source>
</evidence>
<evidence type="ECO:0000256" key="5">
    <source>
        <dbReference type="ARBA" id="ARBA00023136"/>
    </source>
</evidence>
<feature type="transmembrane region" description="Helical" evidence="7">
    <location>
        <begin position="64"/>
        <end position="84"/>
    </location>
</feature>
<feature type="transmembrane region" description="Helical" evidence="7">
    <location>
        <begin position="199"/>
        <end position="221"/>
    </location>
</feature>
<dbReference type="Proteomes" id="UP001198565">
    <property type="component" value="Unassembled WGS sequence"/>
</dbReference>
<evidence type="ECO:0000256" key="2">
    <source>
        <dbReference type="ARBA" id="ARBA00022475"/>
    </source>
</evidence>
<keyword evidence="9" id="KW-1185">Reference proteome</keyword>
<reference evidence="8 9" key="1">
    <citation type="submission" date="2021-08" db="EMBL/GenBank/DDBJ databases">
        <title>Streptomyces sp. PTM05 isolated from lichen.</title>
        <authorList>
            <person name="Somphong A."/>
            <person name="Phongsopitanun W."/>
            <person name="Tanasupawat S."/>
        </authorList>
    </citation>
    <scope>NUCLEOTIDE SEQUENCE [LARGE SCALE GENOMIC DNA]</scope>
    <source>
        <strain evidence="8 9">Ptm05</strain>
    </source>
</reference>
<evidence type="ECO:0000256" key="4">
    <source>
        <dbReference type="ARBA" id="ARBA00022989"/>
    </source>
</evidence>
<feature type="compositionally biased region" description="Pro residues" evidence="6">
    <location>
        <begin position="497"/>
        <end position="515"/>
    </location>
</feature>
<keyword evidence="5 7" id="KW-0472">Membrane</keyword>